<feature type="transmembrane region" description="Helical" evidence="6">
    <location>
        <begin position="204"/>
        <end position="225"/>
    </location>
</feature>
<organism evidence="8 9">
    <name type="scientific">Paenibacillus silvae</name>
    <dbReference type="NCBI Taxonomy" id="1325358"/>
    <lineage>
        <taxon>Bacteria</taxon>
        <taxon>Bacillati</taxon>
        <taxon>Bacillota</taxon>
        <taxon>Bacilli</taxon>
        <taxon>Bacillales</taxon>
        <taxon>Paenibacillaceae</taxon>
        <taxon>Paenibacillus</taxon>
    </lineage>
</organism>
<dbReference type="GO" id="GO:0005886">
    <property type="term" value="C:plasma membrane"/>
    <property type="evidence" value="ECO:0007669"/>
    <property type="project" value="UniProtKB-SubCell"/>
</dbReference>
<dbReference type="InterPro" id="IPR036259">
    <property type="entry name" value="MFS_trans_sf"/>
</dbReference>
<dbReference type="PROSITE" id="PS50850">
    <property type="entry name" value="MFS"/>
    <property type="match status" value="1"/>
</dbReference>
<keyword evidence="4 6" id="KW-1133">Transmembrane helix</keyword>
<dbReference type="InterPro" id="IPR011701">
    <property type="entry name" value="MFS"/>
</dbReference>
<gene>
    <name evidence="8" type="ORF">DN757_14050</name>
</gene>
<dbReference type="Gene3D" id="1.20.1250.20">
    <property type="entry name" value="MFS general substrate transporter like domains"/>
    <property type="match status" value="1"/>
</dbReference>
<comment type="caution">
    <text evidence="8">The sequence shown here is derived from an EMBL/GenBank/DDBJ whole genome shotgun (WGS) entry which is preliminary data.</text>
</comment>
<feature type="transmembrane region" description="Helical" evidence="6">
    <location>
        <begin position="97"/>
        <end position="121"/>
    </location>
</feature>
<comment type="subcellular location">
    <subcellularLocation>
        <location evidence="1">Cell membrane</location>
        <topology evidence="1">Multi-pass membrane protein</topology>
    </subcellularLocation>
</comment>
<keyword evidence="5 6" id="KW-0472">Membrane</keyword>
<reference evidence="8 9" key="1">
    <citation type="submission" date="2018-06" db="EMBL/GenBank/DDBJ databases">
        <title>Isolation of heavy metals resistant Paenibacillus silvae NC2 from Gold-Copper mine in ZiJin, China.</title>
        <authorList>
            <person name="Xu J."/>
            <person name="Mazhar H.S."/>
            <person name="Rensing C."/>
        </authorList>
    </citation>
    <scope>NUCLEOTIDE SEQUENCE [LARGE SCALE GENOMIC DNA]</scope>
    <source>
        <strain evidence="8 9">NC2</strain>
    </source>
</reference>
<dbReference type="CDD" id="cd17325">
    <property type="entry name" value="MFS_MdtG_SLC18_like"/>
    <property type="match status" value="1"/>
</dbReference>
<dbReference type="InterPro" id="IPR050930">
    <property type="entry name" value="MFS_Vesicular_Transporter"/>
</dbReference>
<evidence type="ECO:0000256" key="5">
    <source>
        <dbReference type="ARBA" id="ARBA00023136"/>
    </source>
</evidence>
<feature type="transmembrane region" description="Helical" evidence="6">
    <location>
        <begin position="7"/>
        <end position="31"/>
    </location>
</feature>
<keyword evidence="3 6" id="KW-0812">Transmembrane</keyword>
<evidence type="ECO:0000256" key="3">
    <source>
        <dbReference type="ARBA" id="ARBA00022692"/>
    </source>
</evidence>
<evidence type="ECO:0000259" key="7">
    <source>
        <dbReference type="PROSITE" id="PS50850"/>
    </source>
</evidence>
<dbReference type="PRINTS" id="PR01035">
    <property type="entry name" value="TCRTETA"/>
</dbReference>
<dbReference type="Pfam" id="PF07690">
    <property type="entry name" value="MFS_1"/>
    <property type="match status" value="1"/>
</dbReference>
<feature type="transmembrane region" description="Helical" evidence="6">
    <location>
        <begin position="161"/>
        <end position="181"/>
    </location>
</feature>
<dbReference type="SUPFAM" id="SSF103473">
    <property type="entry name" value="MFS general substrate transporter"/>
    <property type="match status" value="1"/>
</dbReference>
<dbReference type="EMBL" id="QKWW01000038">
    <property type="protein sequence ID" value="PZT54991.1"/>
    <property type="molecule type" value="Genomic_DNA"/>
</dbReference>
<evidence type="ECO:0000313" key="8">
    <source>
        <dbReference type="EMBL" id="PZT54991.1"/>
    </source>
</evidence>
<dbReference type="Proteomes" id="UP000249204">
    <property type="component" value="Unassembled WGS sequence"/>
</dbReference>
<feature type="transmembrane region" description="Helical" evidence="6">
    <location>
        <begin position="43"/>
        <end position="61"/>
    </location>
</feature>
<evidence type="ECO:0000256" key="1">
    <source>
        <dbReference type="ARBA" id="ARBA00004651"/>
    </source>
</evidence>
<feature type="transmembrane region" description="Helical" evidence="6">
    <location>
        <begin position="133"/>
        <end position="155"/>
    </location>
</feature>
<feature type="transmembrane region" description="Helical" evidence="6">
    <location>
        <begin position="73"/>
        <end position="91"/>
    </location>
</feature>
<feature type="transmembrane region" description="Helical" evidence="6">
    <location>
        <begin position="276"/>
        <end position="294"/>
    </location>
</feature>
<evidence type="ECO:0000256" key="2">
    <source>
        <dbReference type="ARBA" id="ARBA00022448"/>
    </source>
</evidence>
<evidence type="ECO:0000256" key="6">
    <source>
        <dbReference type="SAM" id="Phobius"/>
    </source>
</evidence>
<keyword evidence="2" id="KW-0813">Transport</keyword>
<dbReference type="GO" id="GO:0022857">
    <property type="term" value="F:transmembrane transporter activity"/>
    <property type="evidence" value="ECO:0007669"/>
    <property type="project" value="InterPro"/>
</dbReference>
<protein>
    <submittedName>
        <fullName evidence="8">MFS transporter</fullName>
    </submittedName>
</protein>
<feature type="transmembrane region" description="Helical" evidence="6">
    <location>
        <begin position="335"/>
        <end position="356"/>
    </location>
</feature>
<dbReference type="RefSeq" id="WP_111270858.1">
    <property type="nucleotide sequence ID" value="NZ_QKWW01000038.1"/>
</dbReference>
<dbReference type="PANTHER" id="PTHR23506:SF23">
    <property type="entry name" value="GH10249P"/>
    <property type="match status" value="1"/>
</dbReference>
<dbReference type="InterPro" id="IPR020846">
    <property type="entry name" value="MFS_dom"/>
</dbReference>
<feature type="domain" description="Major facilitator superfamily (MFS) profile" evidence="7">
    <location>
        <begin position="8"/>
        <end position="386"/>
    </location>
</feature>
<evidence type="ECO:0000313" key="9">
    <source>
        <dbReference type="Proteomes" id="UP000249204"/>
    </source>
</evidence>
<proteinExistence type="predicted"/>
<feature type="transmembrane region" description="Helical" evidence="6">
    <location>
        <begin position="362"/>
        <end position="381"/>
    </location>
</feature>
<name>A0A2W6NGV9_9BACL</name>
<accession>A0A2W6NGV9</accession>
<dbReference type="PANTHER" id="PTHR23506">
    <property type="entry name" value="GH10249P"/>
    <property type="match status" value="1"/>
</dbReference>
<dbReference type="AlphaFoldDB" id="A0A2W6NGV9"/>
<sequence>MDRNTKIVLSILLGSLFIAFMGIGLVIPVFPKLMVELNVGGKTVGLLTAMFALTQLIASPLTGKATDYFGRKIMIVIGLFIFGGSELLFAIGDNVTVLYISRALGGISAAFIMPAVSAFIADITTDETRPKAYGYMSAAISTGLIIGPGAGGFLADFGIRTPFYVAGGLGILAGIFSWIILREPKRQETYEPKIVKSKGNLQKILMPMFLMAFIVIFISNFGLMSFESFYGLFVDVKLNFTPKDIAIAITGGAIVGAIIQITLFERLTRWLGEIKLIRYVLLLSAINAAAFPFLNSYVFVLISTMLAFIFFDLVRPAVTTYLASIAGPDQGFVGGMNSFFTSLANVIAPIICGILFDIEISYPFYLAAITIAFGFVLAIFWRKPSKVTLGVQV</sequence>
<evidence type="ECO:0000256" key="4">
    <source>
        <dbReference type="ARBA" id="ARBA00022989"/>
    </source>
</evidence>
<feature type="transmembrane region" description="Helical" evidence="6">
    <location>
        <begin position="245"/>
        <end position="264"/>
    </location>
</feature>
<dbReference type="InterPro" id="IPR001958">
    <property type="entry name" value="Tet-R_TetA/multi-R_MdtG-like"/>
</dbReference>